<keyword evidence="4" id="KW-0482">Metalloprotease</keyword>
<dbReference type="Pfam" id="PF01562">
    <property type="entry name" value="Pep_M12B_propep"/>
    <property type="match status" value="1"/>
</dbReference>
<evidence type="ECO:0000313" key="5">
    <source>
        <dbReference type="Proteomes" id="UP000011668"/>
    </source>
</evidence>
<comment type="caution">
    <text evidence="4">The sequence shown here is derived from an EMBL/GenBank/DDBJ whole genome shotgun (WGS) entry which is preliminary data.</text>
</comment>
<sequence length="629" mass="68582">MWELYPADDCKRSAGGPGFELNILNRERRASGLAAGGPPLPSDYKTRLSGALAIELERQLACFVFLFFFRFGVPLGVLEVGIYALKIVPGTTTRVHFSGGAAILYHTERIGLSFLTKFTPYHRFVDISPARVRGGEEEGCGTAAKRNAEVGVGVEVQVEGGGDRACKQHGPIYCIVTHCRTMYVSAFSCMDCNRLAMGYRKREVLLPERRMWALRVALSPFVSLRLLSRRQAAGLTLPCSFFSISLRLALVVCASGAVQCDANCRRLLRSLGLAFHGIASLGFSKVLRLGGNEEEAESETGSSAPPRPLKRLAHPSTLALEILPRTPVAHGTLFTRSLESPTLRHTDSLRLTLAAFGRKHRLHLRPNHHLIHPAARVNYYASDGSISRTEPLLRSSVLVYEGEVIDEAYSAHRLREDAAGGVSRPWDEPPVGELGWARIMVHSQGNPEQGIAPVYEGAFSVLGETYHILTRDNYIRTRGPLDLHPDRLAAVNELDGGLVIFRDSDVERPPLTESSTCSHDGLGFNTEDDHPVLQTGKQLPPSLDHTSPCFVDQIGNTAGCSKTQKLVYMGVAADCEYTTQAGGSQAATTRILNNWNTASSLYKSNSPSKIPPARPARPTQHGTSNARAA</sequence>
<dbReference type="HOGENOM" id="CLU_434893_0_0_1"/>
<dbReference type="GO" id="GO:0006508">
    <property type="term" value="P:proteolysis"/>
    <property type="evidence" value="ECO:0007669"/>
    <property type="project" value="UniProtKB-KW"/>
</dbReference>
<keyword evidence="5" id="KW-1185">Reference proteome</keyword>
<dbReference type="STRING" id="983506.L8WZC5"/>
<gene>
    <name evidence="4" type="ORF">AG1IA_02651</name>
</gene>
<dbReference type="GO" id="GO:0008237">
    <property type="term" value="F:metallopeptidase activity"/>
    <property type="evidence" value="ECO:0007669"/>
    <property type="project" value="UniProtKB-KW"/>
</dbReference>
<dbReference type="InterPro" id="IPR002870">
    <property type="entry name" value="Peptidase_M12B_N"/>
</dbReference>
<organism evidence="4 5">
    <name type="scientific">Thanatephorus cucumeris (strain AG1-IA)</name>
    <name type="common">Rice sheath blight fungus</name>
    <name type="synonym">Rhizoctonia solani</name>
    <dbReference type="NCBI Taxonomy" id="983506"/>
    <lineage>
        <taxon>Eukaryota</taxon>
        <taxon>Fungi</taxon>
        <taxon>Dikarya</taxon>
        <taxon>Basidiomycota</taxon>
        <taxon>Agaricomycotina</taxon>
        <taxon>Agaricomycetes</taxon>
        <taxon>Cantharellales</taxon>
        <taxon>Ceratobasidiaceae</taxon>
        <taxon>Rhizoctonia</taxon>
        <taxon>Rhizoctonia solani AG-1</taxon>
    </lineage>
</organism>
<dbReference type="EMBL" id="AFRT01000580">
    <property type="protein sequence ID" value="ELU43315.1"/>
    <property type="molecule type" value="Genomic_DNA"/>
</dbReference>
<keyword evidence="1" id="KW-1015">Disulfide bond</keyword>
<accession>L8WZC5</accession>
<proteinExistence type="predicted"/>
<feature type="region of interest" description="Disordered" evidence="2">
    <location>
        <begin position="602"/>
        <end position="629"/>
    </location>
</feature>
<evidence type="ECO:0000256" key="1">
    <source>
        <dbReference type="ARBA" id="ARBA00023157"/>
    </source>
</evidence>
<feature type="region of interest" description="Disordered" evidence="2">
    <location>
        <begin position="511"/>
        <end position="536"/>
    </location>
</feature>
<dbReference type="Proteomes" id="UP000011668">
    <property type="component" value="Unassembled WGS sequence"/>
</dbReference>
<name>L8WZC5_THACA</name>
<evidence type="ECO:0000313" key="4">
    <source>
        <dbReference type="EMBL" id="ELU43315.1"/>
    </source>
</evidence>
<dbReference type="OrthoDB" id="5951731at2759"/>
<feature type="domain" description="Peptidase M12B propeptide" evidence="3">
    <location>
        <begin position="335"/>
        <end position="391"/>
    </location>
</feature>
<reference evidence="4 5" key="1">
    <citation type="journal article" date="2013" name="Nat. Commun.">
        <title>The evolution and pathogenic mechanisms of the rice sheath blight pathogen.</title>
        <authorList>
            <person name="Zheng A."/>
            <person name="Lin R."/>
            <person name="Xu L."/>
            <person name="Qin P."/>
            <person name="Tang C."/>
            <person name="Ai P."/>
            <person name="Zhang D."/>
            <person name="Liu Y."/>
            <person name="Sun Z."/>
            <person name="Feng H."/>
            <person name="Wang Y."/>
            <person name="Chen Y."/>
            <person name="Liang X."/>
            <person name="Fu R."/>
            <person name="Li Q."/>
            <person name="Zhang J."/>
            <person name="Yu X."/>
            <person name="Xie Z."/>
            <person name="Ding L."/>
            <person name="Guan P."/>
            <person name="Tang J."/>
            <person name="Liang Y."/>
            <person name="Wang S."/>
            <person name="Deng Q."/>
            <person name="Li S."/>
            <person name="Zhu J."/>
            <person name="Wang L."/>
            <person name="Liu H."/>
            <person name="Li P."/>
        </authorList>
    </citation>
    <scope>NUCLEOTIDE SEQUENCE [LARGE SCALE GENOMIC DNA]</scope>
    <source>
        <strain evidence="5">AG-1 IA</strain>
    </source>
</reference>
<keyword evidence="4" id="KW-0645">Protease</keyword>
<evidence type="ECO:0000259" key="3">
    <source>
        <dbReference type="Pfam" id="PF01562"/>
    </source>
</evidence>
<dbReference type="AlphaFoldDB" id="L8WZC5"/>
<feature type="compositionally biased region" description="Polar residues" evidence="2">
    <location>
        <begin position="620"/>
        <end position="629"/>
    </location>
</feature>
<evidence type="ECO:0000256" key="2">
    <source>
        <dbReference type="SAM" id="MobiDB-lite"/>
    </source>
</evidence>
<keyword evidence="4" id="KW-0378">Hydrolase</keyword>
<protein>
    <submittedName>
        <fullName evidence="4">Zinc metalloprotease</fullName>
    </submittedName>
</protein>